<sequence length="128" mass="14859">MNDAIKAVGTDPSFLDTQQKKKEKTVHEIQHSFEMRSIHKGPSNSTPTNVPLSLSFNSDSLDRVEDSPFWLKEKYIKDHHLKEEILDDDFNPCCEYRINFCGQQSEKTMNDNQSLQTDLSKFLKLSYD</sequence>
<dbReference type="Proteomes" id="UP000663866">
    <property type="component" value="Unassembled WGS sequence"/>
</dbReference>
<reference evidence="2" key="1">
    <citation type="submission" date="2021-02" db="EMBL/GenBank/DDBJ databases">
        <authorList>
            <person name="Nowell W R."/>
        </authorList>
    </citation>
    <scope>NUCLEOTIDE SEQUENCE</scope>
</reference>
<dbReference type="EMBL" id="CAJOBG010003772">
    <property type="protein sequence ID" value="CAF4080174.1"/>
    <property type="molecule type" value="Genomic_DNA"/>
</dbReference>
<dbReference type="AlphaFoldDB" id="A0A819TL91"/>
<gene>
    <name evidence="2" type="ORF">OVN521_LOCUS19723</name>
    <name evidence="3" type="ORF">UXM345_LOCUS26476</name>
</gene>
<proteinExistence type="predicted"/>
<comment type="caution">
    <text evidence="2">The sequence shown here is derived from an EMBL/GenBank/DDBJ whole genome shotgun (WGS) entry which is preliminary data.</text>
</comment>
<keyword evidence="4" id="KW-1185">Reference proteome</keyword>
<evidence type="ECO:0000313" key="3">
    <source>
        <dbReference type="EMBL" id="CAF4174463.1"/>
    </source>
</evidence>
<accession>A0A819TL91</accession>
<evidence type="ECO:0000313" key="2">
    <source>
        <dbReference type="EMBL" id="CAF4080174.1"/>
    </source>
</evidence>
<feature type="region of interest" description="Disordered" evidence="1">
    <location>
        <begin position="1"/>
        <end position="20"/>
    </location>
</feature>
<evidence type="ECO:0000313" key="4">
    <source>
        <dbReference type="Proteomes" id="UP000663866"/>
    </source>
</evidence>
<dbReference type="Proteomes" id="UP000663842">
    <property type="component" value="Unassembled WGS sequence"/>
</dbReference>
<organism evidence="2 4">
    <name type="scientific">Rotaria magnacalcarata</name>
    <dbReference type="NCBI Taxonomy" id="392030"/>
    <lineage>
        <taxon>Eukaryota</taxon>
        <taxon>Metazoa</taxon>
        <taxon>Spiralia</taxon>
        <taxon>Gnathifera</taxon>
        <taxon>Rotifera</taxon>
        <taxon>Eurotatoria</taxon>
        <taxon>Bdelloidea</taxon>
        <taxon>Philodinida</taxon>
        <taxon>Philodinidae</taxon>
        <taxon>Rotaria</taxon>
    </lineage>
</organism>
<name>A0A819TL91_9BILA</name>
<dbReference type="EMBL" id="CAJOBF010005415">
    <property type="protein sequence ID" value="CAF4174463.1"/>
    <property type="molecule type" value="Genomic_DNA"/>
</dbReference>
<protein>
    <submittedName>
        <fullName evidence="2">Uncharacterized protein</fullName>
    </submittedName>
</protein>
<evidence type="ECO:0000256" key="1">
    <source>
        <dbReference type="SAM" id="MobiDB-lite"/>
    </source>
</evidence>